<proteinExistence type="predicted"/>
<organism evidence="1 2">
    <name type="scientific">Demequina litorisediminis</name>
    <dbReference type="NCBI Taxonomy" id="1849022"/>
    <lineage>
        <taxon>Bacteria</taxon>
        <taxon>Bacillati</taxon>
        <taxon>Actinomycetota</taxon>
        <taxon>Actinomycetes</taxon>
        <taxon>Micrococcales</taxon>
        <taxon>Demequinaceae</taxon>
        <taxon>Demequina</taxon>
    </lineage>
</organism>
<name>A0ABQ6IJN4_9MICO</name>
<evidence type="ECO:0000313" key="1">
    <source>
        <dbReference type="EMBL" id="GMA37611.1"/>
    </source>
</evidence>
<sequence length="238" mass="25287">MRAEDSAETAGACRIVMRAPPPRGDLDLQAREAQVLLREAGHRVVRARVEGGVDRHVERFELGPQNVHGHLLERPRLRSGTQAKIWAVVVGHAVDVHHHACGVPQVAEVTGEFVVPLVPGLPFGARASDDHRRHVCHLAGEHGERTRVKIRLLEATCAVVLGGVGRGEDYGTATVRQHGGIGASRLRAGGAKGVVEALASGWESHRHQESRTSLLQPSQGGACIGAGIKPIAAVCSTL</sequence>
<evidence type="ECO:0000313" key="2">
    <source>
        <dbReference type="Proteomes" id="UP001157125"/>
    </source>
</evidence>
<protein>
    <submittedName>
        <fullName evidence="1">Uncharacterized protein</fullName>
    </submittedName>
</protein>
<gene>
    <name evidence="1" type="ORF">GCM10025876_38150</name>
</gene>
<keyword evidence="2" id="KW-1185">Reference proteome</keyword>
<dbReference type="EMBL" id="BSUN01000001">
    <property type="protein sequence ID" value="GMA37611.1"/>
    <property type="molecule type" value="Genomic_DNA"/>
</dbReference>
<dbReference type="Proteomes" id="UP001157125">
    <property type="component" value="Unassembled WGS sequence"/>
</dbReference>
<reference evidence="2" key="1">
    <citation type="journal article" date="2019" name="Int. J. Syst. Evol. Microbiol.">
        <title>The Global Catalogue of Microorganisms (GCM) 10K type strain sequencing project: providing services to taxonomists for standard genome sequencing and annotation.</title>
        <authorList>
            <consortium name="The Broad Institute Genomics Platform"/>
            <consortium name="The Broad Institute Genome Sequencing Center for Infectious Disease"/>
            <person name="Wu L."/>
            <person name="Ma J."/>
        </authorList>
    </citation>
    <scope>NUCLEOTIDE SEQUENCE [LARGE SCALE GENOMIC DNA]</scope>
    <source>
        <strain evidence="2">NBRC 112299</strain>
    </source>
</reference>
<comment type="caution">
    <text evidence="1">The sequence shown here is derived from an EMBL/GenBank/DDBJ whole genome shotgun (WGS) entry which is preliminary data.</text>
</comment>
<accession>A0ABQ6IJN4</accession>